<feature type="region of interest" description="Disordered" evidence="1">
    <location>
        <begin position="1"/>
        <end position="34"/>
    </location>
</feature>
<name>A0A0F0KZS2_9MICO</name>
<gene>
    <name evidence="2" type="ORF">RN51_00441</name>
</gene>
<proteinExistence type="predicted"/>
<organism evidence="2 3">
    <name type="scientific">Microbacterium oxydans</name>
    <dbReference type="NCBI Taxonomy" id="82380"/>
    <lineage>
        <taxon>Bacteria</taxon>
        <taxon>Bacillati</taxon>
        <taxon>Actinomycetota</taxon>
        <taxon>Actinomycetes</taxon>
        <taxon>Micrococcales</taxon>
        <taxon>Microbacteriaceae</taxon>
        <taxon>Microbacterium</taxon>
    </lineage>
</organism>
<dbReference type="EMBL" id="JYIV01000014">
    <property type="protein sequence ID" value="KJL25934.1"/>
    <property type="molecule type" value="Genomic_DNA"/>
</dbReference>
<dbReference type="AlphaFoldDB" id="A0A0F0KZS2"/>
<evidence type="ECO:0000313" key="2">
    <source>
        <dbReference type="EMBL" id="KJL25934.1"/>
    </source>
</evidence>
<sequence>MSTASEQAAAFLAAKTADGEREGERQGATGEYARLRDLIEKDDLTDDESAEFSSLAEKRRAGTLEGRPRRTVYKRQSVAGERSEDGRPTTAPTASDQAARFLQGHNS</sequence>
<dbReference type="PATRIC" id="fig|82380.10.peg.438"/>
<evidence type="ECO:0000313" key="3">
    <source>
        <dbReference type="Proteomes" id="UP000033725"/>
    </source>
</evidence>
<dbReference type="Proteomes" id="UP000033725">
    <property type="component" value="Unassembled WGS sequence"/>
</dbReference>
<feature type="compositionally biased region" description="Basic and acidic residues" evidence="1">
    <location>
        <begin position="56"/>
        <end position="68"/>
    </location>
</feature>
<accession>A0A0F0KZS2</accession>
<protein>
    <submittedName>
        <fullName evidence="2">Uncharacterized protein</fullName>
    </submittedName>
</protein>
<evidence type="ECO:0000256" key="1">
    <source>
        <dbReference type="SAM" id="MobiDB-lite"/>
    </source>
</evidence>
<reference evidence="2 3" key="1">
    <citation type="submission" date="2015-02" db="EMBL/GenBank/DDBJ databases">
        <title>Draft genome sequences of ten Microbacterium spp. with emphasis on heavy metal contaminated environments.</title>
        <authorList>
            <person name="Corretto E."/>
        </authorList>
    </citation>
    <scope>NUCLEOTIDE SEQUENCE [LARGE SCALE GENOMIC DNA]</scope>
    <source>
        <strain evidence="2 3">BEL163</strain>
    </source>
</reference>
<feature type="region of interest" description="Disordered" evidence="1">
    <location>
        <begin position="46"/>
        <end position="107"/>
    </location>
</feature>
<comment type="caution">
    <text evidence="2">The sequence shown here is derived from an EMBL/GenBank/DDBJ whole genome shotgun (WGS) entry which is preliminary data.</text>
</comment>
<dbReference type="RefSeq" id="WP_045262397.1">
    <property type="nucleotide sequence ID" value="NZ_JYIV01000014.1"/>
</dbReference>